<proteinExistence type="predicted"/>
<protein>
    <recommendedName>
        <fullName evidence="2">GIY-YIG domain-containing protein</fullName>
    </recommendedName>
</protein>
<dbReference type="EMBL" id="CP022521">
    <property type="protein sequence ID" value="ASO20611.1"/>
    <property type="molecule type" value="Genomic_DNA"/>
</dbReference>
<gene>
    <name evidence="3" type="ORF">AHOG_14850</name>
</gene>
<name>A0A221W4N2_9PSEU</name>
<dbReference type="PROSITE" id="PS50164">
    <property type="entry name" value="GIY_YIG"/>
    <property type="match status" value="1"/>
</dbReference>
<sequence>MTGGPGTQVSTSNGRIRIEGRDARHWPDDRPRRGPGSDPTRPKGDRRRATLAAVISPTITGDLRLGHVLAAADVDPDAAVALRHTYQADGLRSAADLTPDKVLAYTRAQKLKPRSKALSSRYWLVFMADRNRRSRLIAVYENHGEVLAERTDDHLYFDLRPVESLRSLVGRLVVEWSKVTLNWAKRGADAAEFPVIEIVDPEAVPFPGFDRVLLDFDELEQVVTDSRYTAWRTALGSVAGVYLIADIDSGRLYVGKADGGERILGRWRAYVRDGHGGNVALRRLLHSDPTHTRHYRFSILRVFGPSTPTAEVDETEAHFKRALLSREHGLNRN</sequence>
<dbReference type="AlphaFoldDB" id="A0A221W4N2"/>
<dbReference type="InterPro" id="IPR035901">
    <property type="entry name" value="GIY-YIG_endonuc_sf"/>
</dbReference>
<organism evidence="3 4">
    <name type="scientific">Actinoalloteichus hoggarensis</name>
    <dbReference type="NCBI Taxonomy" id="1470176"/>
    <lineage>
        <taxon>Bacteria</taxon>
        <taxon>Bacillati</taxon>
        <taxon>Actinomycetota</taxon>
        <taxon>Actinomycetes</taxon>
        <taxon>Pseudonocardiales</taxon>
        <taxon>Pseudonocardiaceae</taxon>
        <taxon>Actinoalloteichus</taxon>
    </lineage>
</organism>
<feature type="compositionally biased region" description="Basic and acidic residues" evidence="1">
    <location>
        <begin position="16"/>
        <end position="32"/>
    </location>
</feature>
<feature type="region of interest" description="Disordered" evidence="1">
    <location>
        <begin position="1"/>
        <end position="48"/>
    </location>
</feature>
<evidence type="ECO:0000256" key="1">
    <source>
        <dbReference type="SAM" id="MobiDB-lite"/>
    </source>
</evidence>
<dbReference type="Proteomes" id="UP000204221">
    <property type="component" value="Chromosome"/>
</dbReference>
<feature type="domain" description="GIY-YIG" evidence="2">
    <location>
        <begin position="237"/>
        <end position="332"/>
    </location>
</feature>
<dbReference type="InterPro" id="IPR000305">
    <property type="entry name" value="GIY-YIG_endonuc"/>
</dbReference>
<evidence type="ECO:0000259" key="2">
    <source>
        <dbReference type="PROSITE" id="PS50164"/>
    </source>
</evidence>
<accession>A0A221W4N2</accession>
<keyword evidence="4" id="KW-1185">Reference proteome</keyword>
<dbReference type="CDD" id="cd10446">
    <property type="entry name" value="GIY-YIG_unchar_1"/>
    <property type="match status" value="1"/>
</dbReference>
<dbReference type="SUPFAM" id="SSF82771">
    <property type="entry name" value="GIY-YIG endonuclease"/>
    <property type="match status" value="1"/>
</dbReference>
<evidence type="ECO:0000313" key="3">
    <source>
        <dbReference type="EMBL" id="ASO20611.1"/>
    </source>
</evidence>
<reference evidence="3 4" key="1">
    <citation type="submission" date="2017-07" db="EMBL/GenBank/DDBJ databases">
        <title>Complete genome sequence of Actinoalloteichus hoggarensis DSM 45943, type strain of Actinoalloteichus hoggarensis.</title>
        <authorList>
            <person name="Ruckert C."/>
            <person name="Nouioui I."/>
            <person name="Willmese J."/>
            <person name="van Wezel G."/>
            <person name="Klenk H.-P."/>
            <person name="Kalinowski J."/>
            <person name="Zotchev S.B."/>
        </authorList>
    </citation>
    <scope>NUCLEOTIDE SEQUENCE [LARGE SCALE GENOMIC DNA]</scope>
    <source>
        <strain evidence="3 4">DSM 45943</strain>
    </source>
</reference>
<evidence type="ECO:0000313" key="4">
    <source>
        <dbReference type="Proteomes" id="UP000204221"/>
    </source>
</evidence>
<dbReference type="Gene3D" id="3.40.1440.10">
    <property type="entry name" value="GIY-YIG endonuclease"/>
    <property type="match status" value="1"/>
</dbReference>
<dbReference type="KEGG" id="ahg:AHOG_14850"/>